<evidence type="ECO:0000313" key="2">
    <source>
        <dbReference type="EMBL" id="PKQ45744.1"/>
    </source>
</evidence>
<dbReference type="AlphaFoldDB" id="A0A2N3HLJ7"/>
<reference evidence="2 3" key="1">
    <citation type="submission" date="2017-12" db="EMBL/GenBank/DDBJ databases">
        <title>Confluentibacter flavum sp. nov., isolated from the saline lake.</title>
        <authorList>
            <person name="Yu L."/>
        </authorList>
    </citation>
    <scope>NUCLEOTIDE SEQUENCE [LARGE SCALE GENOMIC DNA]</scope>
    <source>
        <strain evidence="2 3">3B</strain>
    </source>
</reference>
<protein>
    <submittedName>
        <fullName evidence="2">Glycosyl transferase</fullName>
    </submittedName>
</protein>
<evidence type="ECO:0000313" key="3">
    <source>
        <dbReference type="Proteomes" id="UP000233435"/>
    </source>
</evidence>
<dbReference type="Pfam" id="PF00535">
    <property type="entry name" value="Glycos_transf_2"/>
    <property type="match status" value="1"/>
</dbReference>
<dbReference type="GO" id="GO:0016758">
    <property type="term" value="F:hexosyltransferase activity"/>
    <property type="evidence" value="ECO:0007669"/>
    <property type="project" value="UniProtKB-ARBA"/>
</dbReference>
<dbReference type="SUPFAM" id="SSF53448">
    <property type="entry name" value="Nucleotide-diphospho-sugar transferases"/>
    <property type="match status" value="1"/>
</dbReference>
<sequence length="259" mass="29969">MKVLVSIIMPMFNSEAYISEAINSVINQTHINWELWLIDDASTDKTLEIVQSFLNVHTNIYLIKNDTNLGAAITRNKGIEAAKGDYIAFLDGDDVWKPEKLEKQLAFMEANYCDVCFSSYNLINEKGELLNKTIKALPTLTYKKLLKSNYVGNLTGIYNAKTLGKITSYNLRKRQDWLLWLTAIKKSGKPAKSIQESLAYYRVREASMSSNKFNLIKYNYWVYRKGLGFSTIKSMYYMFLFLFEHFFIKSKQTVITNKI</sequence>
<dbReference type="Proteomes" id="UP000233435">
    <property type="component" value="Unassembled WGS sequence"/>
</dbReference>
<gene>
    <name evidence="2" type="ORF">CSW08_06670</name>
</gene>
<comment type="caution">
    <text evidence="2">The sequence shown here is derived from an EMBL/GenBank/DDBJ whole genome shotgun (WGS) entry which is preliminary data.</text>
</comment>
<dbReference type="OrthoDB" id="597270at2"/>
<keyword evidence="3" id="KW-1185">Reference proteome</keyword>
<evidence type="ECO:0000259" key="1">
    <source>
        <dbReference type="Pfam" id="PF00535"/>
    </source>
</evidence>
<dbReference type="InterPro" id="IPR029044">
    <property type="entry name" value="Nucleotide-diphossugar_trans"/>
</dbReference>
<dbReference type="CDD" id="cd00761">
    <property type="entry name" value="Glyco_tranf_GTA_type"/>
    <property type="match status" value="1"/>
</dbReference>
<name>A0A2N3HLJ7_9FLAO</name>
<proteinExistence type="predicted"/>
<dbReference type="Gene3D" id="3.90.550.10">
    <property type="entry name" value="Spore Coat Polysaccharide Biosynthesis Protein SpsA, Chain A"/>
    <property type="match status" value="1"/>
</dbReference>
<dbReference type="PANTHER" id="PTHR22916:SF3">
    <property type="entry name" value="UDP-GLCNAC:BETAGAL BETA-1,3-N-ACETYLGLUCOSAMINYLTRANSFERASE-LIKE PROTEIN 1"/>
    <property type="match status" value="1"/>
</dbReference>
<dbReference type="EMBL" id="PJEO01000017">
    <property type="protein sequence ID" value="PKQ45744.1"/>
    <property type="molecule type" value="Genomic_DNA"/>
</dbReference>
<accession>A0A2N3HLJ7</accession>
<feature type="domain" description="Glycosyltransferase 2-like" evidence="1">
    <location>
        <begin position="6"/>
        <end position="137"/>
    </location>
</feature>
<organism evidence="2 3">
    <name type="scientific">Confluentibacter flavum</name>
    <dbReference type="NCBI Taxonomy" id="1909700"/>
    <lineage>
        <taxon>Bacteria</taxon>
        <taxon>Pseudomonadati</taxon>
        <taxon>Bacteroidota</taxon>
        <taxon>Flavobacteriia</taxon>
        <taxon>Flavobacteriales</taxon>
        <taxon>Flavobacteriaceae</taxon>
        <taxon>Confluentibacter</taxon>
    </lineage>
</organism>
<dbReference type="InterPro" id="IPR001173">
    <property type="entry name" value="Glyco_trans_2-like"/>
</dbReference>
<dbReference type="PANTHER" id="PTHR22916">
    <property type="entry name" value="GLYCOSYLTRANSFERASE"/>
    <property type="match status" value="1"/>
</dbReference>
<keyword evidence="2" id="KW-0808">Transferase</keyword>